<evidence type="ECO:0000256" key="2">
    <source>
        <dbReference type="ARBA" id="ARBA00005568"/>
    </source>
</evidence>
<organism evidence="8 9">
    <name type="scientific">Sphingomonas tagetis</name>
    <dbReference type="NCBI Taxonomy" id="2949092"/>
    <lineage>
        <taxon>Bacteria</taxon>
        <taxon>Pseudomonadati</taxon>
        <taxon>Pseudomonadota</taxon>
        <taxon>Alphaproteobacteria</taxon>
        <taxon>Sphingomonadales</taxon>
        <taxon>Sphingomonadaceae</taxon>
        <taxon>Sphingomonas</taxon>
    </lineage>
</organism>
<evidence type="ECO:0000313" key="9">
    <source>
        <dbReference type="Proteomes" id="UP001139451"/>
    </source>
</evidence>
<accession>A0A9X2KMT0</accession>
<comment type="cofactor">
    <cofactor evidence="1">
        <name>a divalent metal cation</name>
        <dbReference type="ChEBI" id="CHEBI:60240"/>
    </cofactor>
</comment>
<evidence type="ECO:0000256" key="6">
    <source>
        <dbReference type="ARBA" id="ARBA00045074"/>
    </source>
</evidence>
<dbReference type="SUPFAM" id="SSF51621">
    <property type="entry name" value="Phosphoenolpyruvate/pyruvate domain"/>
    <property type="match status" value="1"/>
</dbReference>
<comment type="caution">
    <text evidence="8">The sequence shown here is derived from an EMBL/GenBank/DDBJ whole genome shotgun (WGS) entry which is preliminary data.</text>
</comment>
<comment type="similarity">
    <text evidence="2">Belongs to the HpcH/HpaI aldolase family.</text>
</comment>
<dbReference type="GO" id="GO:0005737">
    <property type="term" value="C:cytoplasm"/>
    <property type="evidence" value="ECO:0007669"/>
    <property type="project" value="TreeGrafter"/>
</dbReference>
<protein>
    <submittedName>
        <fullName evidence="8">Aldolase/citrate lyase family protein</fullName>
    </submittedName>
</protein>
<dbReference type="RefSeq" id="WP_254295293.1">
    <property type="nucleotide sequence ID" value="NZ_JAMLDX010000015.1"/>
</dbReference>
<evidence type="ECO:0000256" key="5">
    <source>
        <dbReference type="ARBA" id="ARBA00023317"/>
    </source>
</evidence>
<feature type="domain" description="HpcH/HpaI aldolase/citrate lyase" evidence="7">
    <location>
        <begin position="18"/>
        <end position="241"/>
    </location>
</feature>
<dbReference type="InterPro" id="IPR005000">
    <property type="entry name" value="Aldolase/citrate-lyase_domain"/>
</dbReference>
<evidence type="ECO:0000256" key="3">
    <source>
        <dbReference type="ARBA" id="ARBA00022723"/>
    </source>
</evidence>
<dbReference type="Gene3D" id="3.20.20.60">
    <property type="entry name" value="Phosphoenolpyruvate-binding domains"/>
    <property type="match status" value="1"/>
</dbReference>
<dbReference type="GO" id="GO:0016832">
    <property type="term" value="F:aldehyde-lyase activity"/>
    <property type="evidence" value="ECO:0007669"/>
    <property type="project" value="UniProtKB-ARBA"/>
</dbReference>
<keyword evidence="4 8" id="KW-0456">Lyase</keyword>
<evidence type="ECO:0000259" key="7">
    <source>
        <dbReference type="Pfam" id="PF03328"/>
    </source>
</evidence>
<keyword evidence="9" id="KW-1185">Reference proteome</keyword>
<proteinExistence type="inferred from homology"/>
<keyword evidence="3" id="KW-0479">Metal-binding</keyword>
<sequence>MKIPHNAFRHALIDGVAQIGLWCTLSSAFTAEVVADAGFDWLLLDTEHSPGDVLTVLGQLQALGGHGSSPVVRPAVNDPVLIKRYLDIGVQSLLIPYVETAEQAQAAVAATRYPPAGIRGVSALTRATAFGRVTDYPDHVERELCLLVQIESRPALDAIEEIASVEGVDGVFIGPGDLAASLGHIGKLNHPDVMHAVESAIERIVEIGKPAGILTGDPAFADRCLALGATFVAVGIDAGILARGADALARRFGREPL</sequence>
<dbReference type="InterPro" id="IPR050251">
    <property type="entry name" value="HpcH-HpaI_aldolase"/>
</dbReference>
<evidence type="ECO:0000256" key="1">
    <source>
        <dbReference type="ARBA" id="ARBA00001968"/>
    </source>
</evidence>
<reference evidence="8" key="1">
    <citation type="submission" date="2022-05" db="EMBL/GenBank/DDBJ databases">
        <title>Sphingomonas sp. strain MG17 Genome sequencing and assembly.</title>
        <authorList>
            <person name="Kim I."/>
        </authorList>
    </citation>
    <scope>NUCLEOTIDE SEQUENCE</scope>
    <source>
        <strain evidence="8">MG17</strain>
    </source>
</reference>
<dbReference type="PANTHER" id="PTHR30502">
    <property type="entry name" value="2-KETO-3-DEOXY-L-RHAMNONATE ALDOLASE"/>
    <property type="match status" value="1"/>
</dbReference>
<name>A0A9X2KMT0_9SPHN</name>
<dbReference type="Pfam" id="PF03328">
    <property type="entry name" value="HpcH_HpaI"/>
    <property type="match status" value="1"/>
</dbReference>
<keyword evidence="5" id="KW-0670">Pyruvate</keyword>
<dbReference type="GO" id="GO:0046872">
    <property type="term" value="F:metal ion binding"/>
    <property type="evidence" value="ECO:0007669"/>
    <property type="project" value="UniProtKB-KW"/>
</dbReference>
<evidence type="ECO:0000313" key="8">
    <source>
        <dbReference type="EMBL" id="MCP3732130.1"/>
    </source>
</evidence>
<dbReference type="AlphaFoldDB" id="A0A9X2KMT0"/>
<evidence type="ECO:0000256" key="4">
    <source>
        <dbReference type="ARBA" id="ARBA00023239"/>
    </source>
</evidence>
<dbReference type="Proteomes" id="UP001139451">
    <property type="component" value="Unassembled WGS sequence"/>
</dbReference>
<dbReference type="FunFam" id="3.20.20.60:FF:000004">
    <property type="entry name" value="5-keto-4-deoxy-D-glucarate aldolase"/>
    <property type="match status" value="1"/>
</dbReference>
<dbReference type="InterPro" id="IPR015813">
    <property type="entry name" value="Pyrv/PenolPyrv_kinase-like_dom"/>
</dbReference>
<dbReference type="InterPro" id="IPR040442">
    <property type="entry name" value="Pyrv_kinase-like_dom_sf"/>
</dbReference>
<gene>
    <name evidence="8" type="ORF">M9978_17040</name>
</gene>
<dbReference type="PANTHER" id="PTHR30502:SF4">
    <property type="entry name" value="5-KETO-4-DEOXY-D-GLUCARATE ALDOLASE"/>
    <property type="match status" value="1"/>
</dbReference>
<comment type="catalytic activity">
    <reaction evidence="6">
        <text>D-glyceraldehyde + pyruvate = 2-dehydro-3-deoxy-L-galactonate</text>
        <dbReference type="Rhea" id="RHEA:80055"/>
        <dbReference type="ChEBI" id="CHEBI:15361"/>
        <dbReference type="ChEBI" id="CHEBI:17378"/>
        <dbReference type="ChEBI" id="CHEBI:75545"/>
    </reaction>
</comment>
<dbReference type="EMBL" id="JAMLDX010000015">
    <property type="protein sequence ID" value="MCP3732130.1"/>
    <property type="molecule type" value="Genomic_DNA"/>
</dbReference>